<evidence type="ECO:0000313" key="1">
    <source>
        <dbReference type="EMBL" id="KFN06969.1"/>
    </source>
</evidence>
<keyword evidence="2" id="KW-1185">Reference proteome</keyword>
<proteinExistence type="predicted"/>
<accession>A0A090Z6R7</accession>
<evidence type="ECO:0000313" key="2">
    <source>
        <dbReference type="Proteomes" id="UP000029278"/>
    </source>
</evidence>
<sequence>MMGAMVVNCKSASYFSPITILERLKCKSTSHLSLSDKKAAFDRR</sequence>
<dbReference type="PATRIC" id="fig|44252.3.peg.3980"/>
<dbReference type="Proteomes" id="UP000029278">
    <property type="component" value="Unassembled WGS sequence"/>
</dbReference>
<dbReference type="EMBL" id="JMQA01000036">
    <property type="protein sequence ID" value="KFN06969.1"/>
    <property type="molecule type" value="Genomic_DNA"/>
</dbReference>
<dbReference type="AlphaFoldDB" id="A0A090Z6R7"/>
<dbReference type="STRING" id="44252.DJ90_4593"/>
<protein>
    <submittedName>
        <fullName evidence="1">Uncharacterized protein</fullName>
    </submittedName>
</protein>
<reference evidence="1 2" key="1">
    <citation type="submission" date="2014-04" db="EMBL/GenBank/DDBJ databases">
        <authorList>
            <person name="Bishop-Lilly K.A."/>
            <person name="Broomall S.M."/>
            <person name="Chain P.S."/>
            <person name="Chertkov O."/>
            <person name="Coyne S.R."/>
            <person name="Daligault H.E."/>
            <person name="Davenport K.W."/>
            <person name="Erkkila T."/>
            <person name="Frey K.G."/>
            <person name="Gibbons H.S."/>
            <person name="Gu W."/>
            <person name="Jaissle J."/>
            <person name="Johnson S.L."/>
            <person name="Koroleva G.I."/>
            <person name="Ladner J.T."/>
            <person name="Lo C.-C."/>
            <person name="Minogue T.D."/>
            <person name="Munk C."/>
            <person name="Palacios G.F."/>
            <person name="Redden C.L."/>
            <person name="Rosenzweig C.N."/>
            <person name="Scholz M.B."/>
            <person name="Teshima H."/>
            <person name="Xu Y."/>
        </authorList>
    </citation>
    <scope>NUCLEOTIDE SEQUENCE [LARGE SCALE GENOMIC DNA]</scope>
    <source>
        <strain evidence="1 2">8244</strain>
    </source>
</reference>
<organism evidence="1 2">
    <name type="scientific">Paenibacillus macerans</name>
    <name type="common">Bacillus macerans</name>
    <dbReference type="NCBI Taxonomy" id="44252"/>
    <lineage>
        <taxon>Bacteria</taxon>
        <taxon>Bacillati</taxon>
        <taxon>Bacillota</taxon>
        <taxon>Bacilli</taxon>
        <taxon>Bacillales</taxon>
        <taxon>Paenibacillaceae</taxon>
        <taxon>Paenibacillus</taxon>
    </lineage>
</organism>
<dbReference type="HOGENOM" id="CLU_3219488_0_0_9"/>
<comment type="caution">
    <text evidence="1">The sequence shown here is derived from an EMBL/GenBank/DDBJ whole genome shotgun (WGS) entry which is preliminary data.</text>
</comment>
<gene>
    <name evidence="1" type="ORF">DJ90_4593</name>
</gene>
<name>A0A090Z6R7_PAEMA</name>